<name>A0ACA9P3V0_9GLOM</name>
<sequence length="92" mass="10412">KNATQMYNDDVMVRKENFQLIMSRYVEAGGGAFYYAKKDINARRRAQELSRTRPPEKLEWWQKVELDEKAKNSSDEASGSGFTNSGSSNGNG</sequence>
<comment type="caution">
    <text evidence="1">The sequence shown here is derived from an EMBL/GenBank/DDBJ whole genome shotgun (WGS) entry which is preliminary data.</text>
</comment>
<proteinExistence type="predicted"/>
<dbReference type="Proteomes" id="UP000789920">
    <property type="component" value="Unassembled WGS sequence"/>
</dbReference>
<organism evidence="1 2">
    <name type="scientific">Racocetra persica</name>
    <dbReference type="NCBI Taxonomy" id="160502"/>
    <lineage>
        <taxon>Eukaryota</taxon>
        <taxon>Fungi</taxon>
        <taxon>Fungi incertae sedis</taxon>
        <taxon>Mucoromycota</taxon>
        <taxon>Glomeromycotina</taxon>
        <taxon>Glomeromycetes</taxon>
        <taxon>Diversisporales</taxon>
        <taxon>Gigasporaceae</taxon>
        <taxon>Racocetra</taxon>
    </lineage>
</organism>
<evidence type="ECO:0000313" key="2">
    <source>
        <dbReference type="Proteomes" id="UP000789920"/>
    </source>
</evidence>
<dbReference type="EMBL" id="CAJVQC010017941">
    <property type="protein sequence ID" value="CAG8689349.1"/>
    <property type="molecule type" value="Genomic_DNA"/>
</dbReference>
<keyword evidence="2" id="KW-1185">Reference proteome</keyword>
<reference evidence="1" key="1">
    <citation type="submission" date="2021-06" db="EMBL/GenBank/DDBJ databases">
        <authorList>
            <person name="Kallberg Y."/>
            <person name="Tangrot J."/>
            <person name="Rosling A."/>
        </authorList>
    </citation>
    <scope>NUCLEOTIDE SEQUENCE</scope>
    <source>
        <strain evidence="1">MA461A</strain>
    </source>
</reference>
<gene>
    <name evidence="1" type="ORF">RPERSI_LOCUS9463</name>
</gene>
<feature type="non-terminal residue" evidence="1">
    <location>
        <position position="1"/>
    </location>
</feature>
<protein>
    <submittedName>
        <fullName evidence="1">24893_t:CDS:1</fullName>
    </submittedName>
</protein>
<evidence type="ECO:0000313" key="1">
    <source>
        <dbReference type="EMBL" id="CAG8689349.1"/>
    </source>
</evidence>
<accession>A0ACA9P3V0</accession>